<dbReference type="SUPFAM" id="SSF56601">
    <property type="entry name" value="beta-lactamase/transpeptidase-like"/>
    <property type="match status" value="1"/>
</dbReference>
<organism evidence="16 17">
    <name type="scientific">Spongiactinospora rosea</name>
    <dbReference type="NCBI Taxonomy" id="2248750"/>
    <lineage>
        <taxon>Bacteria</taxon>
        <taxon>Bacillati</taxon>
        <taxon>Actinomycetota</taxon>
        <taxon>Actinomycetes</taxon>
        <taxon>Streptosporangiales</taxon>
        <taxon>Streptosporangiaceae</taxon>
        <taxon>Spongiactinospora</taxon>
    </lineage>
</organism>
<dbReference type="AlphaFoldDB" id="A0A366LKA5"/>
<evidence type="ECO:0000259" key="14">
    <source>
        <dbReference type="Pfam" id="PF00905"/>
    </source>
</evidence>
<dbReference type="GO" id="GO:0009002">
    <property type="term" value="F:serine-type D-Ala-D-Ala carboxypeptidase activity"/>
    <property type="evidence" value="ECO:0007669"/>
    <property type="project" value="InterPro"/>
</dbReference>
<dbReference type="InterPro" id="IPR005311">
    <property type="entry name" value="PBP_dimer"/>
</dbReference>
<evidence type="ECO:0000256" key="1">
    <source>
        <dbReference type="ARBA" id="ARBA00004167"/>
    </source>
</evidence>
<dbReference type="OrthoDB" id="9766847at2"/>
<evidence type="ECO:0000256" key="9">
    <source>
        <dbReference type="ARBA" id="ARBA00022960"/>
    </source>
</evidence>
<keyword evidence="9" id="KW-0133">Cell shape</keyword>
<dbReference type="GO" id="GO:0071555">
    <property type="term" value="P:cell wall organization"/>
    <property type="evidence" value="ECO:0007669"/>
    <property type="project" value="UniProtKB-KW"/>
</dbReference>
<proteinExistence type="inferred from homology"/>
<dbReference type="Gene3D" id="3.90.1310.10">
    <property type="entry name" value="Penicillin-binding protein 2a (Domain 2)"/>
    <property type="match status" value="1"/>
</dbReference>
<keyword evidence="8" id="KW-0378">Hydrolase</keyword>
<evidence type="ECO:0000256" key="11">
    <source>
        <dbReference type="ARBA" id="ARBA00022989"/>
    </source>
</evidence>
<gene>
    <name evidence="16" type="primary">mrdA</name>
    <name evidence="16" type="ORF">DP939_43775</name>
</gene>
<keyword evidence="5" id="KW-0997">Cell inner membrane</keyword>
<keyword evidence="13" id="KW-0961">Cell wall biogenesis/degradation</keyword>
<evidence type="ECO:0000313" key="17">
    <source>
        <dbReference type="Proteomes" id="UP000253303"/>
    </source>
</evidence>
<dbReference type="RefSeq" id="WP_113986744.1">
    <property type="nucleotide sequence ID" value="NZ_QMEY01000044.1"/>
</dbReference>
<dbReference type="InterPro" id="IPR017790">
    <property type="entry name" value="Penicillin-binding_protein_2"/>
</dbReference>
<evidence type="ECO:0000256" key="6">
    <source>
        <dbReference type="ARBA" id="ARBA00022670"/>
    </source>
</evidence>
<dbReference type="InterPro" id="IPR012338">
    <property type="entry name" value="Beta-lactam/transpept-like"/>
</dbReference>
<feature type="domain" description="Penicillin-binding protein transpeptidase" evidence="14">
    <location>
        <begin position="278"/>
        <end position="651"/>
    </location>
</feature>
<dbReference type="InterPro" id="IPR036138">
    <property type="entry name" value="PBP_dimer_sf"/>
</dbReference>
<sequence>MTRIRVRLLIVHVLVLSVLAVLAVRLWQVQVVRGAQYVSAATETRTRDVMVPAVRGQILDANGRPLVRNRTALVVSVDRTALYRMRDGGHAVLRRLASVLDQPVQALRDRIRSCGPGVTRPCWPGSPYQPIPVDEGVSTRQALQILERQEQFPGVTAEVQAFREYPMGSAAAQMLGYLQPVTQEELDRRKGIADAFSGVDLVGRDGLESVYDEALRGVPGLRRVQVDRLGKVLGVERQVAPVPGDTLITSIDSKVQLIVEKALVNAMKKAPKADGAAGVVLDPRNGRVLALASAPTYDLGVWSGGISEAEYRGLLSEKYGKPLVSRATKGEFAPGSTFKISSVSAMLADGYPLNGKYNCPGSFMVGGRPFSNFRGQGLGVLTLHQALVKSCDTIFYRAGFEQWLRDGGLNPKGPTKEPMANTARDFGFGARTGIDLPGESPGRIPDRSWKKEMWAATRDDNCKRAKTGFPEVAKSSSSRAAFLKRLAHENCLEGYRLRAGDAANFSIGQGDVLVTPLQLARAYAALVTDGKVRSPRIGWARVRPDGRLVERIKSPVTGKLPITAEQRTYIRKALSEVTSDGTAAGAFNGFPMEQIRIGGKTGTAEVYGKEDTSWFASFAPAADPRFVVVVMVSQGGMGGSTAAPAVREIYEQMFGIAPQGGKKTTPALPGMRAAQTLPVISPDGLVAR</sequence>
<dbReference type="Gene3D" id="3.40.710.10">
    <property type="entry name" value="DD-peptidase/beta-lactamase superfamily"/>
    <property type="match status" value="1"/>
</dbReference>
<keyword evidence="12" id="KW-0472">Membrane</keyword>
<dbReference type="Pfam" id="PF00905">
    <property type="entry name" value="Transpeptidase"/>
    <property type="match status" value="1"/>
</dbReference>
<dbReference type="InterPro" id="IPR050515">
    <property type="entry name" value="Beta-lactam/transpept"/>
</dbReference>
<keyword evidence="17" id="KW-1185">Reference proteome</keyword>
<evidence type="ECO:0000259" key="15">
    <source>
        <dbReference type="Pfam" id="PF03717"/>
    </source>
</evidence>
<evidence type="ECO:0000256" key="5">
    <source>
        <dbReference type="ARBA" id="ARBA00022519"/>
    </source>
</evidence>
<evidence type="ECO:0000256" key="3">
    <source>
        <dbReference type="ARBA" id="ARBA00007171"/>
    </source>
</evidence>
<evidence type="ECO:0000313" key="16">
    <source>
        <dbReference type="EMBL" id="RBQ13869.1"/>
    </source>
</evidence>
<dbReference type="EMBL" id="QMEY01000044">
    <property type="protein sequence ID" value="RBQ13869.1"/>
    <property type="molecule type" value="Genomic_DNA"/>
</dbReference>
<evidence type="ECO:0000256" key="13">
    <source>
        <dbReference type="ARBA" id="ARBA00023316"/>
    </source>
</evidence>
<dbReference type="GO" id="GO:0005886">
    <property type="term" value="C:plasma membrane"/>
    <property type="evidence" value="ECO:0007669"/>
    <property type="project" value="UniProtKB-SubCell"/>
</dbReference>
<name>A0A366LKA5_9ACTN</name>
<dbReference type="GO" id="GO:0008658">
    <property type="term" value="F:penicillin binding"/>
    <property type="evidence" value="ECO:0007669"/>
    <property type="project" value="InterPro"/>
</dbReference>
<dbReference type="Proteomes" id="UP000253303">
    <property type="component" value="Unassembled WGS sequence"/>
</dbReference>
<keyword evidence="10" id="KW-0573">Peptidoglycan synthesis</keyword>
<keyword evidence="4" id="KW-1003">Cell membrane</keyword>
<feature type="domain" description="Penicillin-binding protein dimerisation" evidence="15">
    <location>
        <begin position="51"/>
        <end position="234"/>
    </location>
</feature>
<comment type="subcellular location">
    <subcellularLocation>
        <location evidence="2">Cell membrane</location>
    </subcellularLocation>
    <subcellularLocation>
        <location evidence="1">Membrane</location>
        <topology evidence="1">Single-pass membrane protein</topology>
    </subcellularLocation>
</comment>
<reference evidence="16 17" key="1">
    <citation type="submission" date="2018-06" db="EMBL/GenBank/DDBJ databases">
        <title>Sphaerisporangium craniellae sp. nov., isolated from a marine sponge in the South China Sea.</title>
        <authorList>
            <person name="Li L."/>
        </authorList>
    </citation>
    <scope>NUCLEOTIDE SEQUENCE [LARGE SCALE GENOMIC DNA]</scope>
    <source>
        <strain evidence="16 17">LHW63015</strain>
    </source>
</reference>
<evidence type="ECO:0000256" key="8">
    <source>
        <dbReference type="ARBA" id="ARBA00022801"/>
    </source>
</evidence>
<dbReference type="NCBIfam" id="TIGR03423">
    <property type="entry name" value="pbp2_mrdA"/>
    <property type="match status" value="1"/>
</dbReference>
<evidence type="ECO:0000256" key="12">
    <source>
        <dbReference type="ARBA" id="ARBA00023136"/>
    </source>
</evidence>
<keyword evidence="11" id="KW-1133">Transmembrane helix</keyword>
<evidence type="ECO:0000256" key="7">
    <source>
        <dbReference type="ARBA" id="ARBA00022692"/>
    </source>
</evidence>
<evidence type="ECO:0000256" key="2">
    <source>
        <dbReference type="ARBA" id="ARBA00004236"/>
    </source>
</evidence>
<evidence type="ECO:0000256" key="10">
    <source>
        <dbReference type="ARBA" id="ARBA00022984"/>
    </source>
</evidence>
<dbReference type="GO" id="GO:0006508">
    <property type="term" value="P:proteolysis"/>
    <property type="evidence" value="ECO:0007669"/>
    <property type="project" value="UniProtKB-KW"/>
</dbReference>
<evidence type="ECO:0000256" key="4">
    <source>
        <dbReference type="ARBA" id="ARBA00022475"/>
    </source>
</evidence>
<dbReference type="PANTHER" id="PTHR30627">
    <property type="entry name" value="PEPTIDOGLYCAN D,D-TRANSPEPTIDASE"/>
    <property type="match status" value="1"/>
</dbReference>
<keyword evidence="7" id="KW-0812">Transmembrane</keyword>
<comment type="similarity">
    <text evidence="3">Belongs to the transpeptidase family.</text>
</comment>
<dbReference type="SUPFAM" id="SSF56519">
    <property type="entry name" value="Penicillin binding protein dimerisation domain"/>
    <property type="match status" value="1"/>
</dbReference>
<dbReference type="Pfam" id="PF03717">
    <property type="entry name" value="PBP_dimer"/>
    <property type="match status" value="1"/>
</dbReference>
<comment type="caution">
    <text evidence="16">The sequence shown here is derived from an EMBL/GenBank/DDBJ whole genome shotgun (WGS) entry which is preliminary data.</text>
</comment>
<dbReference type="PANTHER" id="PTHR30627:SF2">
    <property type="entry name" value="PEPTIDOGLYCAN D,D-TRANSPEPTIDASE MRDA"/>
    <property type="match status" value="1"/>
</dbReference>
<dbReference type="InterPro" id="IPR001460">
    <property type="entry name" value="PCN-bd_Tpept"/>
</dbReference>
<keyword evidence="6" id="KW-0645">Protease</keyword>
<dbReference type="GO" id="GO:0009252">
    <property type="term" value="P:peptidoglycan biosynthetic process"/>
    <property type="evidence" value="ECO:0007669"/>
    <property type="project" value="UniProtKB-KW"/>
</dbReference>
<accession>A0A366LKA5</accession>
<protein>
    <submittedName>
        <fullName evidence="16">Penicillin-binding protein 2</fullName>
    </submittedName>
</protein>
<dbReference type="GO" id="GO:0071972">
    <property type="term" value="F:peptidoglycan L,D-transpeptidase activity"/>
    <property type="evidence" value="ECO:0007669"/>
    <property type="project" value="TreeGrafter"/>
</dbReference>
<dbReference type="GO" id="GO:0008360">
    <property type="term" value="P:regulation of cell shape"/>
    <property type="evidence" value="ECO:0007669"/>
    <property type="project" value="UniProtKB-KW"/>
</dbReference>